<reference evidence="3 4" key="1">
    <citation type="journal article" date="2019" name="Int. J. Syst. Evol. Microbiol.">
        <title>The Global Catalogue of Microorganisms (GCM) 10K type strain sequencing project: providing services to taxonomists for standard genome sequencing and annotation.</title>
        <authorList>
            <consortium name="The Broad Institute Genomics Platform"/>
            <consortium name="The Broad Institute Genome Sequencing Center for Infectious Disease"/>
            <person name="Wu L."/>
            <person name="Ma J."/>
        </authorList>
    </citation>
    <scope>NUCLEOTIDE SEQUENCE [LARGE SCALE GENOMIC DNA]</scope>
    <source>
        <strain evidence="3 4">JCM 12774</strain>
    </source>
</reference>
<protein>
    <submittedName>
        <fullName evidence="3">Oligopeptide ABC transporter substrate-binding protein OppA</fullName>
    </submittedName>
</protein>
<dbReference type="PROSITE" id="PS51257">
    <property type="entry name" value="PROKAR_LIPOPROTEIN"/>
    <property type="match status" value="1"/>
</dbReference>
<organism evidence="3 4">
    <name type="scientific">Paenibacillus motobuensis</name>
    <dbReference type="NCBI Taxonomy" id="295324"/>
    <lineage>
        <taxon>Bacteria</taxon>
        <taxon>Bacillati</taxon>
        <taxon>Bacillota</taxon>
        <taxon>Bacilli</taxon>
        <taxon>Bacillales</taxon>
        <taxon>Paenibacillaceae</taxon>
        <taxon>Paenibacillus</taxon>
    </lineage>
</organism>
<evidence type="ECO:0000256" key="1">
    <source>
        <dbReference type="SAM" id="SignalP"/>
    </source>
</evidence>
<proteinExistence type="predicted"/>
<keyword evidence="1" id="KW-0732">Signal</keyword>
<dbReference type="Gene3D" id="3.40.190.10">
    <property type="entry name" value="Periplasmic binding protein-like II"/>
    <property type="match status" value="1"/>
</dbReference>
<dbReference type="InterPro" id="IPR030678">
    <property type="entry name" value="Peptide/Ni-bd"/>
</dbReference>
<dbReference type="SUPFAM" id="SSF53850">
    <property type="entry name" value="Periplasmic binding protein-like II"/>
    <property type="match status" value="1"/>
</dbReference>
<accession>A0ABN0YV34</accession>
<dbReference type="Gene3D" id="3.10.105.10">
    <property type="entry name" value="Dipeptide-binding Protein, Domain 3"/>
    <property type="match status" value="1"/>
</dbReference>
<name>A0ABN0YV34_9BACL</name>
<dbReference type="RefSeq" id="WP_343865696.1">
    <property type="nucleotide sequence ID" value="NZ_BAAACX010000028.1"/>
</dbReference>
<dbReference type="InterPro" id="IPR039424">
    <property type="entry name" value="SBP_5"/>
</dbReference>
<gene>
    <name evidence="3" type="primary">oppA_2</name>
    <name evidence="3" type="ORF">GCM10008933_47810</name>
</gene>
<feature type="signal peptide" evidence="1">
    <location>
        <begin position="1"/>
        <end position="22"/>
    </location>
</feature>
<evidence type="ECO:0000313" key="3">
    <source>
        <dbReference type="EMBL" id="GAA0412015.1"/>
    </source>
</evidence>
<feature type="domain" description="Solute-binding protein family 5" evidence="2">
    <location>
        <begin position="101"/>
        <end position="486"/>
    </location>
</feature>
<feature type="chain" id="PRO_5046019639" evidence="1">
    <location>
        <begin position="23"/>
        <end position="565"/>
    </location>
</feature>
<dbReference type="Proteomes" id="UP001500340">
    <property type="component" value="Unassembled WGS sequence"/>
</dbReference>
<dbReference type="Gene3D" id="3.90.76.10">
    <property type="entry name" value="Dipeptide-binding Protein, Domain 1"/>
    <property type="match status" value="1"/>
</dbReference>
<dbReference type="Pfam" id="PF00496">
    <property type="entry name" value="SBP_bac_5"/>
    <property type="match status" value="1"/>
</dbReference>
<sequence>MKKSKSLLLLLTLVLAVGTLLSACGSNESKNGASNGGNNAANNAANEGDVKLAKDQTLRINMSAEPPTFDPAQAQDSQANTVLKMMYEGLVRMDADDKEAPGAAESWEVDGTKYTFHLRKDAKWSNGDPVTAKDFVFAWERVLNPNTQPAPPYAYQLYYIKNAEEFNNGTIKDFGEVGVKATDDYTLEVELKDPTPYFLGLTSFYTFYPVHQSVKDDPKWATDPNKMIVNGPFNLTSWITGQTIELTKNEQYSDKDNIKLNKINISLVESGATELESYRNGELDRAGGPNGEIPSDQIPIVQKELPDEYKVKGIAGTYYYQFNSKAEPFQNAKIRKAFSMAIDRQAIVDKITMGGQIPAYGAVPEGIAGAEGEFRSEHSDKEYFQENVDEAKKLLEEGMKEEGYTKLPDITLIHNNGEGHKKIATAVADMWKKNLGVDVKIQNQEWSVFLKNRQSLDYQIARSGWSADFNDPMTFMDLWMTGAGNNDLGYSNPEYDELLKKAKSESDLKKRDEYFAKAEEIFIKDDMAYMPIYYYTNVSLVKPNLKGVVVDFSGAVDFTRAYLTE</sequence>
<comment type="caution">
    <text evidence="3">The sequence shown here is derived from an EMBL/GenBank/DDBJ whole genome shotgun (WGS) entry which is preliminary data.</text>
</comment>
<dbReference type="PANTHER" id="PTHR30290">
    <property type="entry name" value="PERIPLASMIC BINDING COMPONENT OF ABC TRANSPORTER"/>
    <property type="match status" value="1"/>
</dbReference>
<evidence type="ECO:0000313" key="4">
    <source>
        <dbReference type="Proteomes" id="UP001500340"/>
    </source>
</evidence>
<dbReference type="CDD" id="cd08504">
    <property type="entry name" value="PBP2_OppA"/>
    <property type="match status" value="1"/>
</dbReference>
<dbReference type="PANTHER" id="PTHR30290:SF79">
    <property type="entry name" value="DIPEPTIDE-BINDING PROTEIN DPPE"/>
    <property type="match status" value="1"/>
</dbReference>
<dbReference type="EMBL" id="BAAACX010000028">
    <property type="protein sequence ID" value="GAA0412015.1"/>
    <property type="molecule type" value="Genomic_DNA"/>
</dbReference>
<keyword evidence="4" id="KW-1185">Reference proteome</keyword>
<dbReference type="PIRSF" id="PIRSF002741">
    <property type="entry name" value="MppA"/>
    <property type="match status" value="1"/>
</dbReference>
<evidence type="ECO:0000259" key="2">
    <source>
        <dbReference type="Pfam" id="PF00496"/>
    </source>
</evidence>
<dbReference type="InterPro" id="IPR000914">
    <property type="entry name" value="SBP_5_dom"/>
</dbReference>